<organism evidence="1 2">
    <name type="scientific">Nyssa sinensis</name>
    <dbReference type="NCBI Taxonomy" id="561372"/>
    <lineage>
        <taxon>Eukaryota</taxon>
        <taxon>Viridiplantae</taxon>
        <taxon>Streptophyta</taxon>
        <taxon>Embryophyta</taxon>
        <taxon>Tracheophyta</taxon>
        <taxon>Spermatophyta</taxon>
        <taxon>Magnoliopsida</taxon>
        <taxon>eudicotyledons</taxon>
        <taxon>Gunneridae</taxon>
        <taxon>Pentapetalae</taxon>
        <taxon>asterids</taxon>
        <taxon>Cornales</taxon>
        <taxon>Nyssaceae</taxon>
        <taxon>Nyssa</taxon>
    </lineage>
</organism>
<evidence type="ECO:0000313" key="2">
    <source>
        <dbReference type="Proteomes" id="UP000325577"/>
    </source>
</evidence>
<accession>A0A5J4ZCG0</accession>
<proteinExistence type="predicted"/>
<keyword evidence="2" id="KW-1185">Reference proteome</keyword>
<dbReference type="OrthoDB" id="1751502at2759"/>
<dbReference type="EMBL" id="CM018052">
    <property type="protein sequence ID" value="KAA8515444.1"/>
    <property type="molecule type" value="Genomic_DNA"/>
</dbReference>
<sequence>MSAAYNTGQDSSLTNPNYWYTDTGVTNHITANLANLQFPIEYQGDDNITVANGQALDISHSGQSHQAAPLPGLV</sequence>
<reference evidence="1 2" key="1">
    <citation type="submission" date="2019-09" db="EMBL/GenBank/DDBJ databases">
        <title>A chromosome-level genome assembly of the Chinese tupelo Nyssa sinensis.</title>
        <authorList>
            <person name="Yang X."/>
            <person name="Kang M."/>
            <person name="Yang Y."/>
            <person name="Xiong H."/>
            <person name="Wang M."/>
            <person name="Zhang Z."/>
            <person name="Wang Z."/>
            <person name="Wu H."/>
            <person name="Ma T."/>
            <person name="Liu J."/>
            <person name="Xi Z."/>
        </authorList>
    </citation>
    <scope>NUCLEOTIDE SEQUENCE [LARGE SCALE GENOMIC DNA]</scope>
    <source>
        <strain evidence="1">J267</strain>
        <tissue evidence="1">Leaf</tissue>
    </source>
</reference>
<dbReference type="AlphaFoldDB" id="A0A5J4ZCG0"/>
<name>A0A5J4ZCG0_9ASTE</name>
<gene>
    <name evidence="1" type="ORF">F0562_018945</name>
</gene>
<dbReference type="Proteomes" id="UP000325577">
    <property type="component" value="Linkage Group LG9"/>
</dbReference>
<protein>
    <submittedName>
        <fullName evidence="1">Uncharacterized protein</fullName>
    </submittedName>
</protein>
<evidence type="ECO:0000313" key="1">
    <source>
        <dbReference type="EMBL" id="KAA8515444.1"/>
    </source>
</evidence>